<feature type="transmembrane region" description="Helical" evidence="2">
    <location>
        <begin position="179"/>
        <end position="203"/>
    </location>
</feature>
<dbReference type="Pfam" id="PF01554">
    <property type="entry name" value="MatE"/>
    <property type="match status" value="2"/>
</dbReference>
<feature type="transmembrane region" description="Helical" evidence="2">
    <location>
        <begin position="58"/>
        <end position="79"/>
    </location>
</feature>
<gene>
    <name evidence="3" type="ORF">HHI_01675</name>
</gene>
<feature type="transmembrane region" description="Helical" evidence="2">
    <location>
        <begin position="435"/>
        <end position="458"/>
    </location>
</feature>
<accession>A0A059G003</accession>
<feature type="transmembrane region" description="Helical" evidence="2">
    <location>
        <begin position="365"/>
        <end position="392"/>
    </location>
</feature>
<feature type="transmembrane region" description="Helical" evidence="2">
    <location>
        <begin position="404"/>
        <end position="429"/>
    </location>
</feature>
<dbReference type="EMBL" id="ARYI01000001">
    <property type="protein sequence ID" value="KCZ96348.1"/>
    <property type="molecule type" value="Genomic_DNA"/>
</dbReference>
<dbReference type="GO" id="GO:0005886">
    <property type="term" value="C:plasma membrane"/>
    <property type="evidence" value="ECO:0007669"/>
    <property type="project" value="TreeGrafter"/>
</dbReference>
<keyword evidence="2" id="KW-0812">Transmembrane</keyword>
<dbReference type="OrthoDB" id="9780160at2"/>
<keyword evidence="1" id="KW-0813">Transport</keyword>
<feature type="transmembrane region" description="Helical" evidence="2">
    <location>
        <begin position="223"/>
        <end position="241"/>
    </location>
</feature>
<dbReference type="Proteomes" id="UP000025061">
    <property type="component" value="Unassembled WGS sequence"/>
</dbReference>
<feature type="transmembrane region" description="Helical" evidence="2">
    <location>
        <begin position="20"/>
        <end position="38"/>
    </location>
</feature>
<dbReference type="GO" id="GO:0042910">
    <property type="term" value="F:xenobiotic transmembrane transporter activity"/>
    <property type="evidence" value="ECO:0007669"/>
    <property type="project" value="InterPro"/>
</dbReference>
<feature type="transmembrane region" description="Helical" evidence="2">
    <location>
        <begin position="154"/>
        <end position="172"/>
    </location>
</feature>
<dbReference type="PANTHER" id="PTHR43298:SF2">
    <property type="entry name" value="FMN_FAD EXPORTER YEEO-RELATED"/>
    <property type="match status" value="1"/>
</dbReference>
<dbReference type="PANTHER" id="PTHR43298">
    <property type="entry name" value="MULTIDRUG RESISTANCE PROTEIN NORM-RELATED"/>
    <property type="match status" value="1"/>
</dbReference>
<evidence type="ECO:0000313" key="3">
    <source>
        <dbReference type="EMBL" id="KCZ96348.1"/>
    </source>
</evidence>
<feature type="transmembrane region" description="Helical" evidence="2">
    <location>
        <begin position="290"/>
        <end position="313"/>
    </location>
</feature>
<feature type="transmembrane region" description="Helical" evidence="2">
    <location>
        <begin position="100"/>
        <end position="118"/>
    </location>
</feature>
<reference evidence="3 4" key="1">
    <citation type="submission" date="2013-04" db="EMBL/GenBank/DDBJ databases">
        <title>Hyphomonas hirschiana VP5 Genome Sequencing.</title>
        <authorList>
            <person name="Lai Q."/>
            <person name="Shao Z."/>
        </authorList>
    </citation>
    <scope>NUCLEOTIDE SEQUENCE [LARGE SCALE GENOMIC DNA]</scope>
    <source>
        <strain evidence="3 4">VP5</strain>
    </source>
</reference>
<proteinExistence type="predicted"/>
<dbReference type="InterPro" id="IPR050222">
    <property type="entry name" value="MATE_MdtK"/>
</dbReference>
<feature type="transmembrane region" description="Helical" evidence="2">
    <location>
        <begin position="262"/>
        <end position="284"/>
    </location>
</feature>
<evidence type="ECO:0000256" key="2">
    <source>
        <dbReference type="SAM" id="Phobius"/>
    </source>
</evidence>
<comment type="caution">
    <text evidence="3">The sequence shown here is derived from an EMBL/GenBank/DDBJ whole genome shotgun (WGS) entry which is preliminary data.</text>
</comment>
<dbReference type="InterPro" id="IPR002528">
    <property type="entry name" value="MATE_fam"/>
</dbReference>
<keyword evidence="2" id="KW-1133">Transmembrane helix</keyword>
<evidence type="ECO:0000256" key="1">
    <source>
        <dbReference type="ARBA" id="ARBA00022448"/>
    </source>
</evidence>
<sequence>MTATSRLPAWARPKDIADLIRLSVPIAVSRMAMMLMGLTDAIVLGQYAPGELAYVLSAWLPISISLGFGVGILLGIQVLTSELLGTGREAGSGRVFRRGLWWAVVMGAVLTAVLLPISDPFFHWVFVTIAPASDAPSAVTPEIVASSTASVTRILALGLAGHMISQACSYYLEALRRPLLVTVVMYVGVVINLFANLALVAGWWGFPQMGAEGVAWATTGTRWLITIVLLIFVATLTPAFRRSPPAEKGESRRQLAVGVGTAISNIAEYGGFNITFIIATWVSIAANAVYGYSVQVIGVCFMFYLGIATATSVRVAEAIGRGSQEEVRNAGRLGVAATFVMGIILGVLLVLLSGPISRLLVREDAVIGGIAIAPAIAALLWLAAAVTVFDGLQATASFALRAQGMVWLPSAIHISSFFLVMIPVCYWLAITLGRGAAGVLEGAFIAVFVAGMAQFILLEWKAARPDVERAA</sequence>
<dbReference type="RefSeq" id="WP_011645739.1">
    <property type="nucleotide sequence ID" value="NZ_ARYI01000001.1"/>
</dbReference>
<keyword evidence="2" id="KW-0472">Membrane</keyword>
<name>A0A059G003_9PROT</name>
<protein>
    <submittedName>
        <fullName evidence="3">MATE efflux family protein</fullName>
    </submittedName>
</protein>
<keyword evidence="4" id="KW-1185">Reference proteome</keyword>
<feature type="transmembrane region" description="Helical" evidence="2">
    <location>
        <begin position="333"/>
        <end position="353"/>
    </location>
</feature>
<evidence type="ECO:0000313" key="4">
    <source>
        <dbReference type="Proteomes" id="UP000025061"/>
    </source>
</evidence>
<dbReference type="PATRIC" id="fig|1280951.3.peg.337"/>
<organism evidence="3 4">
    <name type="scientific">Hyphomonas hirschiana VP5</name>
    <dbReference type="NCBI Taxonomy" id="1280951"/>
    <lineage>
        <taxon>Bacteria</taxon>
        <taxon>Pseudomonadati</taxon>
        <taxon>Pseudomonadota</taxon>
        <taxon>Alphaproteobacteria</taxon>
        <taxon>Hyphomonadales</taxon>
        <taxon>Hyphomonadaceae</taxon>
        <taxon>Hyphomonas</taxon>
    </lineage>
</organism>
<dbReference type="GO" id="GO:0015297">
    <property type="term" value="F:antiporter activity"/>
    <property type="evidence" value="ECO:0007669"/>
    <property type="project" value="InterPro"/>
</dbReference>
<dbReference type="AlphaFoldDB" id="A0A059G003"/>